<feature type="transmembrane region" description="Helical" evidence="7">
    <location>
        <begin position="26"/>
        <end position="44"/>
    </location>
</feature>
<dbReference type="InterPro" id="IPR032816">
    <property type="entry name" value="VTT_dom"/>
</dbReference>
<name>A0A5C5URH1_9CORY</name>
<dbReference type="Pfam" id="PF09335">
    <property type="entry name" value="VTT_dom"/>
    <property type="match status" value="1"/>
</dbReference>
<evidence type="ECO:0000259" key="8">
    <source>
        <dbReference type="Pfam" id="PF09335"/>
    </source>
</evidence>
<evidence type="ECO:0000256" key="5">
    <source>
        <dbReference type="ARBA" id="ARBA00022989"/>
    </source>
</evidence>
<feature type="transmembrane region" description="Helical" evidence="7">
    <location>
        <begin position="56"/>
        <end position="76"/>
    </location>
</feature>
<evidence type="ECO:0000256" key="1">
    <source>
        <dbReference type="ARBA" id="ARBA00004651"/>
    </source>
</evidence>
<keyword evidence="4 7" id="KW-0812">Transmembrane</keyword>
<dbReference type="OrthoDB" id="5242213at2"/>
<evidence type="ECO:0000313" key="10">
    <source>
        <dbReference type="Proteomes" id="UP000320791"/>
    </source>
</evidence>
<feature type="domain" description="VTT" evidence="8">
    <location>
        <begin position="76"/>
        <end position="193"/>
    </location>
</feature>
<sequence length="233" mass="25166">MFVDFLRSVSRDAWYAIIAWPLWKKVLVACATIVTALIVIYTDIDLATLRTWSAQAGAWFPALFFILYVGVTQLPIPRTIFTLSAGVLFGPWLGVALALTATTASAALSLLIVRRLLGEWMRPRLKHTAVAGIDARLRERGWLAVLSLRMIAGVPFSILNYVAALTSVKLLPFSTATAIGSAPGTIATVVFGAALTGEADPRVLAFTIVLCVLGFAGLTLDARMPVQNIKHTR</sequence>
<keyword evidence="3 7" id="KW-1003">Cell membrane</keyword>
<evidence type="ECO:0000313" key="9">
    <source>
        <dbReference type="EMBL" id="TWT29071.1"/>
    </source>
</evidence>
<dbReference type="InterPro" id="IPR015414">
    <property type="entry name" value="TMEM64"/>
</dbReference>
<feature type="transmembrane region" description="Helical" evidence="7">
    <location>
        <begin position="142"/>
        <end position="164"/>
    </location>
</feature>
<evidence type="ECO:0000256" key="7">
    <source>
        <dbReference type="RuleBase" id="RU366058"/>
    </source>
</evidence>
<accession>A0A5C5URH1</accession>
<reference evidence="9 10" key="1">
    <citation type="submission" date="2019-08" db="EMBL/GenBank/DDBJ databases">
        <authorList>
            <person name="Lei W."/>
        </authorList>
    </citation>
    <scope>NUCLEOTIDE SEQUENCE [LARGE SCALE GENOMIC DNA]</scope>
    <source>
        <strain evidence="9 10">CCUG 58627</strain>
    </source>
</reference>
<proteinExistence type="inferred from homology"/>
<dbReference type="AlphaFoldDB" id="A0A5C5URH1"/>
<dbReference type="PANTHER" id="PTHR12677:SF59">
    <property type="entry name" value="GOLGI APPARATUS MEMBRANE PROTEIN TVP38-RELATED"/>
    <property type="match status" value="1"/>
</dbReference>
<dbReference type="Proteomes" id="UP000320791">
    <property type="component" value="Unassembled WGS sequence"/>
</dbReference>
<protein>
    <recommendedName>
        <fullName evidence="7">TVP38/TMEM64 family membrane protein</fullName>
    </recommendedName>
</protein>
<dbReference type="EMBL" id="VOHM01000001">
    <property type="protein sequence ID" value="TWT29071.1"/>
    <property type="molecule type" value="Genomic_DNA"/>
</dbReference>
<keyword evidence="5 7" id="KW-1133">Transmembrane helix</keyword>
<dbReference type="RefSeq" id="WP_146323187.1">
    <property type="nucleotide sequence ID" value="NZ_BAABLR010000076.1"/>
</dbReference>
<comment type="subcellular location">
    <subcellularLocation>
        <location evidence="1 7">Cell membrane</location>
        <topology evidence="1 7">Multi-pass membrane protein</topology>
    </subcellularLocation>
</comment>
<keyword evidence="6 7" id="KW-0472">Membrane</keyword>
<feature type="transmembrane region" description="Helical" evidence="7">
    <location>
        <begin position="170"/>
        <end position="196"/>
    </location>
</feature>
<evidence type="ECO:0000256" key="3">
    <source>
        <dbReference type="ARBA" id="ARBA00022475"/>
    </source>
</evidence>
<comment type="similarity">
    <text evidence="2 7">Belongs to the TVP38/TMEM64 family.</text>
</comment>
<dbReference type="PANTHER" id="PTHR12677">
    <property type="entry name" value="GOLGI APPARATUS MEMBRANE PROTEIN TVP38-RELATED"/>
    <property type="match status" value="1"/>
</dbReference>
<evidence type="ECO:0000256" key="2">
    <source>
        <dbReference type="ARBA" id="ARBA00008640"/>
    </source>
</evidence>
<organism evidence="9 10">
    <name type="scientific">Corynebacterium canis</name>
    <dbReference type="NCBI Taxonomy" id="679663"/>
    <lineage>
        <taxon>Bacteria</taxon>
        <taxon>Bacillati</taxon>
        <taxon>Actinomycetota</taxon>
        <taxon>Actinomycetes</taxon>
        <taxon>Mycobacteriales</taxon>
        <taxon>Corynebacteriaceae</taxon>
        <taxon>Corynebacterium</taxon>
    </lineage>
</organism>
<comment type="caution">
    <text evidence="9">The sequence shown here is derived from an EMBL/GenBank/DDBJ whole genome shotgun (WGS) entry which is preliminary data.</text>
</comment>
<feature type="transmembrane region" description="Helical" evidence="7">
    <location>
        <begin position="203"/>
        <end position="220"/>
    </location>
</feature>
<evidence type="ECO:0000256" key="4">
    <source>
        <dbReference type="ARBA" id="ARBA00022692"/>
    </source>
</evidence>
<feature type="transmembrane region" description="Helical" evidence="7">
    <location>
        <begin position="88"/>
        <end position="113"/>
    </location>
</feature>
<evidence type="ECO:0000256" key="6">
    <source>
        <dbReference type="ARBA" id="ARBA00023136"/>
    </source>
</evidence>
<keyword evidence="10" id="KW-1185">Reference proteome</keyword>
<gene>
    <name evidence="9" type="ORF">FRX94_00685</name>
</gene>
<dbReference type="GO" id="GO:0005886">
    <property type="term" value="C:plasma membrane"/>
    <property type="evidence" value="ECO:0007669"/>
    <property type="project" value="UniProtKB-SubCell"/>
</dbReference>